<feature type="domain" description="GFO/IDH/MocA-like oxidoreductase" evidence="4">
    <location>
        <begin position="161"/>
        <end position="265"/>
    </location>
</feature>
<evidence type="ECO:0000259" key="4">
    <source>
        <dbReference type="Pfam" id="PF22725"/>
    </source>
</evidence>
<dbReference type="GO" id="GO:0016491">
    <property type="term" value="F:oxidoreductase activity"/>
    <property type="evidence" value="ECO:0007669"/>
    <property type="project" value="UniProtKB-KW"/>
</dbReference>
<sequence>MSIHNGSEDATVNVAILGLGRIAERMAATLAEMRNDVRYSKAVSLYAAATRDDRQRAQRFAEKYGFAHAYGSYDELLNDEAVDLVYIATPHAFHAEQAIACMEHGKNVLVEKSFTATEEQARKVIEVSHRTGLLCAEAIWTRYMPSRRMILDAMAGRGEEGIGPVHAVHADLSYPITYKERIVEPALAGGALLDVGVYTLNFVRMLFPDADPHDIMTAAKLTDKKVDGSNVSAIWLDNGVKATVTSAIDCTSDRNGVIQGENGHITVDNINNPGTITVYNKADEAVRTLSAPEQITGFEYEVMASIDAIRRNAVECPEMPHEETLFIMRLMDALRHNWGVWYPFEKREQQKEL</sequence>
<organism evidence="5 6">
    <name type="scientific">Scardovia wiggsiae F0424</name>
    <dbReference type="NCBI Taxonomy" id="857290"/>
    <lineage>
        <taxon>Bacteria</taxon>
        <taxon>Bacillati</taxon>
        <taxon>Actinomycetota</taxon>
        <taxon>Actinomycetes</taxon>
        <taxon>Bifidobacteriales</taxon>
        <taxon>Bifidobacteriaceae</taxon>
        <taxon>Scardovia</taxon>
    </lineage>
</organism>
<reference evidence="5 6" key="1">
    <citation type="submission" date="2012-01" db="EMBL/GenBank/DDBJ databases">
        <title>The Genome Sequence of Scardovia wiggsiae F0424.</title>
        <authorList>
            <consortium name="The Broad Institute Genome Sequencing Platform"/>
            <person name="Earl A."/>
            <person name="Ward D."/>
            <person name="Feldgarden M."/>
            <person name="Gevers D."/>
            <person name="Izard J."/>
            <person name="Ganesan A."/>
            <person name="Baranova O.V."/>
            <person name="Blanton J.M."/>
            <person name="Tanner A.C."/>
            <person name="Mathney J."/>
            <person name="Dewhirst F.E."/>
            <person name="Young S.K."/>
            <person name="Zeng Q."/>
            <person name="Gargeya S."/>
            <person name="Fitzgerald M."/>
            <person name="Haas B."/>
            <person name="Abouelleil A."/>
            <person name="Alvarado L."/>
            <person name="Arachchi H.M."/>
            <person name="Berlin A."/>
            <person name="Chapman S.B."/>
            <person name="Gearin G."/>
            <person name="Goldberg J."/>
            <person name="Griggs A."/>
            <person name="Gujja S."/>
            <person name="Hansen M."/>
            <person name="Heiman D."/>
            <person name="Howarth C."/>
            <person name="Larimer J."/>
            <person name="Lui A."/>
            <person name="MacDonald P.J.P."/>
            <person name="McCowen C."/>
            <person name="Montmayeur A."/>
            <person name="Murphy C."/>
            <person name="Neiman D."/>
            <person name="Pearson M."/>
            <person name="Priest M."/>
            <person name="Roberts A."/>
            <person name="Saif S."/>
            <person name="Shea T."/>
            <person name="Sisk P."/>
            <person name="Stolte C."/>
            <person name="Sykes S."/>
            <person name="Wortman J."/>
            <person name="Nusbaum C."/>
            <person name="Birren B."/>
        </authorList>
    </citation>
    <scope>NUCLEOTIDE SEQUENCE [LARGE SCALE GENOMIC DNA]</scope>
    <source>
        <strain evidence="5 6">F0424</strain>
    </source>
</reference>
<dbReference type="OrthoDB" id="9815825at2"/>
<dbReference type="Pfam" id="PF22725">
    <property type="entry name" value="GFO_IDH_MocA_C3"/>
    <property type="match status" value="1"/>
</dbReference>
<dbReference type="InterPro" id="IPR036291">
    <property type="entry name" value="NAD(P)-bd_dom_sf"/>
</dbReference>
<name>J0X0X8_9BIFI</name>
<dbReference type="eggNOG" id="COG0673">
    <property type="taxonomic scope" value="Bacteria"/>
</dbReference>
<dbReference type="Pfam" id="PF01408">
    <property type="entry name" value="GFO_IDH_MocA"/>
    <property type="match status" value="1"/>
</dbReference>
<dbReference type="SUPFAM" id="SSF51735">
    <property type="entry name" value="NAD(P)-binding Rossmann-fold domains"/>
    <property type="match status" value="1"/>
</dbReference>
<dbReference type="Gene3D" id="3.30.360.10">
    <property type="entry name" value="Dihydrodipicolinate Reductase, domain 2"/>
    <property type="match status" value="1"/>
</dbReference>
<dbReference type="InterPro" id="IPR050984">
    <property type="entry name" value="Gfo/Idh/MocA_domain"/>
</dbReference>
<dbReference type="STRING" id="857290.HMPREF9156_00248"/>
<dbReference type="RefSeq" id="WP_007147316.1">
    <property type="nucleotide sequence ID" value="NZ_AKCI01000001.1"/>
</dbReference>
<evidence type="ECO:0000256" key="1">
    <source>
        <dbReference type="ARBA" id="ARBA00010928"/>
    </source>
</evidence>
<evidence type="ECO:0000313" key="6">
    <source>
        <dbReference type="Proteomes" id="UP000006415"/>
    </source>
</evidence>
<comment type="similarity">
    <text evidence="1">Belongs to the Gfo/Idh/MocA family.</text>
</comment>
<dbReference type="AlphaFoldDB" id="J0X0X8"/>
<dbReference type="GO" id="GO:0000166">
    <property type="term" value="F:nucleotide binding"/>
    <property type="evidence" value="ECO:0007669"/>
    <property type="project" value="InterPro"/>
</dbReference>
<evidence type="ECO:0000313" key="5">
    <source>
        <dbReference type="EMBL" id="EJD65484.1"/>
    </source>
</evidence>
<proteinExistence type="inferred from homology"/>
<keyword evidence="2" id="KW-0560">Oxidoreductase</keyword>
<evidence type="ECO:0000256" key="2">
    <source>
        <dbReference type="ARBA" id="ARBA00023002"/>
    </source>
</evidence>
<dbReference type="EMBL" id="AGZS01000001">
    <property type="protein sequence ID" value="EJD65484.1"/>
    <property type="molecule type" value="Genomic_DNA"/>
</dbReference>
<dbReference type="InterPro" id="IPR055170">
    <property type="entry name" value="GFO_IDH_MocA-like_dom"/>
</dbReference>
<dbReference type="HOGENOM" id="CLU_023194_7_2_11"/>
<gene>
    <name evidence="5" type="ORF">HMPREF9156_00248</name>
</gene>
<dbReference type="PANTHER" id="PTHR22604">
    <property type="entry name" value="OXIDOREDUCTASES"/>
    <property type="match status" value="1"/>
</dbReference>
<dbReference type="InterPro" id="IPR000683">
    <property type="entry name" value="Gfo/Idh/MocA-like_OxRdtase_N"/>
</dbReference>
<protein>
    <submittedName>
        <fullName evidence="5">Uncharacterized protein</fullName>
    </submittedName>
</protein>
<accession>J0X0X8</accession>
<dbReference type="Proteomes" id="UP000006415">
    <property type="component" value="Unassembled WGS sequence"/>
</dbReference>
<feature type="domain" description="Gfo/Idh/MocA-like oxidoreductase N-terminal" evidence="3">
    <location>
        <begin position="12"/>
        <end position="135"/>
    </location>
</feature>
<comment type="caution">
    <text evidence="5">The sequence shown here is derived from an EMBL/GenBank/DDBJ whole genome shotgun (WGS) entry which is preliminary data.</text>
</comment>
<dbReference type="SUPFAM" id="SSF55347">
    <property type="entry name" value="Glyceraldehyde-3-phosphate dehydrogenase-like, C-terminal domain"/>
    <property type="match status" value="1"/>
</dbReference>
<dbReference type="Gene3D" id="3.40.50.720">
    <property type="entry name" value="NAD(P)-binding Rossmann-like Domain"/>
    <property type="match status" value="1"/>
</dbReference>
<evidence type="ECO:0000259" key="3">
    <source>
        <dbReference type="Pfam" id="PF01408"/>
    </source>
</evidence>
<keyword evidence="6" id="KW-1185">Reference proteome</keyword>
<dbReference type="PANTHER" id="PTHR22604:SF105">
    <property type="entry name" value="TRANS-1,2-DIHYDROBENZENE-1,2-DIOL DEHYDROGENASE"/>
    <property type="match status" value="1"/>
</dbReference>